<name>A0ABV0YMY6_9TELE</name>
<keyword evidence="2" id="KW-1185">Reference proteome</keyword>
<dbReference type="EMBL" id="JAHRIP010038331">
    <property type="protein sequence ID" value="MEQ2295208.1"/>
    <property type="molecule type" value="Genomic_DNA"/>
</dbReference>
<sequence length="122" mass="13178">MLSAAVVLRLCRYHNPCDMDPVGHSFTLGWLEYNTFKSLVGHAGHQVQGVCCTPHVHGQFEAQAAGLIEDVINRDALKILHIPSLRIHVLAPVLRILCEAASATSGRISASVPNCTNALTKL</sequence>
<reference evidence="1 2" key="1">
    <citation type="submission" date="2021-06" db="EMBL/GenBank/DDBJ databases">
        <authorList>
            <person name="Palmer J.M."/>
        </authorList>
    </citation>
    <scope>NUCLEOTIDE SEQUENCE [LARGE SCALE GENOMIC DNA]</scope>
    <source>
        <strain evidence="1 2">AS_MEX2019</strain>
        <tissue evidence="1">Muscle</tissue>
    </source>
</reference>
<protein>
    <submittedName>
        <fullName evidence="1">Uncharacterized protein</fullName>
    </submittedName>
</protein>
<gene>
    <name evidence="1" type="ORF">AMECASPLE_011690</name>
</gene>
<dbReference type="Proteomes" id="UP001469553">
    <property type="component" value="Unassembled WGS sequence"/>
</dbReference>
<proteinExistence type="predicted"/>
<accession>A0ABV0YMY6</accession>
<organism evidence="1 2">
    <name type="scientific">Ameca splendens</name>
    <dbReference type="NCBI Taxonomy" id="208324"/>
    <lineage>
        <taxon>Eukaryota</taxon>
        <taxon>Metazoa</taxon>
        <taxon>Chordata</taxon>
        <taxon>Craniata</taxon>
        <taxon>Vertebrata</taxon>
        <taxon>Euteleostomi</taxon>
        <taxon>Actinopterygii</taxon>
        <taxon>Neopterygii</taxon>
        <taxon>Teleostei</taxon>
        <taxon>Neoteleostei</taxon>
        <taxon>Acanthomorphata</taxon>
        <taxon>Ovalentaria</taxon>
        <taxon>Atherinomorphae</taxon>
        <taxon>Cyprinodontiformes</taxon>
        <taxon>Goodeidae</taxon>
        <taxon>Ameca</taxon>
    </lineage>
</organism>
<comment type="caution">
    <text evidence="1">The sequence shown here is derived from an EMBL/GenBank/DDBJ whole genome shotgun (WGS) entry which is preliminary data.</text>
</comment>
<evidence type="ECO:0000313" key="2">
    <source>
        <dbReference type="Proteomes" id="UP001469553"/>
    </source>
</evidence>
<evidence type="ECO:0000313" key="1">
    <source>
        <dbReference type="EMBL" id="MEQ2295208.1"/>
    </source>
</evidence>